<keyword evidence="5" id="KW-1185">Reference proteome</keyword>
<dbReference type="PANTHER" id="PTHR46889">
    <property type="entry name" value="TRANSPOSASE INSF FOR INSERTION SEQUENCE IS3B-RELATED"/>
    <property type="match status" value="1"/>
</dbReference>
<sequence>MIRYRFVDEIRAEHPVKRVCDLLGWDRSSYYGWKERQPARDAKSASDEDLLVEIRQIHDASSGTYGALRVTRALHRRGVVANRKRVARIMHEHAIQGMSKRRRKSLTRQDRKAVPARDLVRRDFTAPMAGLKLVGDITELPTGEGKLYLATVIDLCTKELVGWSIADHMQAELTEAALRMAHQQGRTAGNAIFHTDRGSQYTSRLMQKPAVSWTSASRWAGPDPATTTLPQSPSSAASNPR</sequence>
<dbReference type="RefSeq" id="WP_265541896.1">
    <property type="nucleotide sequence ID" value="NZ_CP098740.1"/>
</dbReference>
<accession>A0ABY6PS26</accession>
<evidence type="ECO:0000313" key="4">
    <source>
        <dbReference type="EMBL" id="UZK54734.1"/>
    </source>
</evidence>
<dbReference type="Proteomes" id="UP001164963">
    <property type="component" value="Chromosome"/>
</dbReference>
<dbReference type="EMBL" id="CP098740">
    <property type="protein sequence ID" value="UZK54734.1"/>
    <property type="molecule type" value="Genomic_DNA"/>
</dbReference>
<proteinExistence type="predicted"/>
<dbReference type="PANTHER" id="PTHR46889:SF4">
    <property type="entry name" value="TRANSPOSASE INSO FOR INSERTION SEQUENCE ELEMENT IS911B-RELATED"/>
    <property type="match status" value="1"/>
</dbReference>
<dbReference type="InterPro" id="IPR012337">
    <property type="entry name" value="RNaseH-like_sf"/>
</dbReference>
<dbReference type="Gene3D" id="3.30.420.10">
    <property type="entry name" value="Ribonuclease H-like superfamily/Ribonuclease H"/>
    <property type="match status" value="1"/>
</dbReference>
<dbReference type="Pfam" id="PF13276">
    <property type="entry name" value="HTH_21"/>
    <property type="match status" value="1"/>
</dbReference>
<dbReference type="InterPro" id="IPR036397">
    <property type="entry name" value="RNaseH_sf"/>
</dbReference>
<feature type="domain" description="Integrase catalytic" evidence="3">
    <location>
        <begin position="111"/>
        <end position="241"/>
    </location>
</feature>
<dbReference type="Pfam" id="PF00665">
    <property type="entry name" value="rve"/>
    <property type="match status" value="1"/>
</dbReference>
<dbReference type="PROSITE" id="PS50994">
    <property type="entry name" value="INTEGRASE"/>
    <property type="match status" value="1"/>
</dbReference>
<organism evidence="4 5">
    <name type="scientific">Streptomyces drozdowiczii</name>
    <dbReference type="NCBI Taxonomy" id="202862"/>
    <lineage>
        <taxon>Bacteria</taxon>
        <taxon>Bacillati</taxon>
        <taxon>Actinomycetota</taxon>
        <taxon>Actinomycetes</taxon>
        <taxon>Kitasatosporales</taxon>
        <taxon>Streptomycetaceae</taxon>
        <taxon>Streptomyces</taxon>
    </lineage>
</organism>
<name>A0ABY6PS26_9ACTN</name>
<gene>
    <name evidence="4" type="ORF">NEH16_11820</name>
</gene>
<evidence type="ECO:0000256" key="2">
    <source>
        <dbReference type="SAM" id="MobiDB-lite"/>
    </source>
</evidence>
<reference evidence="4" key="1">
    <citation type="journal article" date="2022" name="Front. Microbiol.">
        <title>Mirubactin C rescues the lethal effect of cell wall biosynthesis mutations in Bacillus subtilis.</title>
        <authorList>
            <person name="Kepplinger B."/>
            <person name="Wen X."/>
            <person name="Tyler A.R."/>
            <person name="Kim B.Y."/>
            <person name="Brown J."/>
            <person name="Banks P."/>
            <person name="Dashti Y."/>
            <person name="Mackenzie E.S."/>
            <person name="Wills C."/>
            <person name="Kawai Y."/>
            <person name="Waldron K.J."/>
            <person name="Allenby N.E.E."/>
            <person name="Wu L.J."/>
            <person name="Hall M.J."/>
            <person name="Errington J."/>
        </authorList>
    </citation>
    <scope>NUCLEOTIDE SEQUENCE</scope>
    <source>
        <strain evidence="4">MDA8-470</strain>
    </source>
</reference>
<evidence type="ECO:0000256" key="1">
    <source>
        <dbReference type="ARBA" id="ARBA00002286"/>
    </source>
</evidence>
<dbReference type="InterPro" id="IPR025948">
    <property type="entry name" value="HTH-like_dom"/>
</dbReference>
<dbReference type="NCBIfam" id="NF033516">
    <property type="entry name" value="transpos_IS3"/>
    <property type="match status" value="1"/>
</dbReference>
<comment type="function">
    <text evidence="1">Involved in the transposition of the insertion sequence.</text>
</comment>
<dbReference type="InterPro" id="IPR050900">
    <property type="entry name" value="Transposase_IS3/IS150/IS904"/>
</dbReference>
<evidence type="ECO:0000313" key="5">
    <source>
        <dbReference type="Proteomes" id="UP001164963"/>
    </source>
</evidence>
<feature type="compositionally biased region" description="Polar residues" evidence="2">
    <location>
        <begin position="225"/>
        <end position="241"/>
    </location>
</feature>
<feature type="region of interest" description="Disordered" evidence="2">
    <location>
        <begin position="214"/>
        <end position="241"/>
    </location>
</feature>
<dbReference type="InterPro" id="IPR001584">
    <property type="entry name" value="Integrase_cat-core"/>
</dbReference>
<dbReference type="InterPro" id="IPR048020">
    <property type="entry name" value="Transpos_IS3"/>
</dbReference>
<dbReference type="SUPFAM" id="SSF53098">
    <property type="entry name" value="Ribonuclease H-like"/>
    <property type="match status" value="1"/>
</dbReference>
<evidence type="ECO:0000259" key="3">
    <source>
        <dbReference type="PROSITE" id="PS50994"/>
    </source>
</evidence>
<protein>
    <submittedName>
        <fullName evidence="4">IS3 family transposase</fullName>
    </submittedName>
</protein>